<organism evidence="1 2">
    <name type="scientific">Paenimyroides ceti</name>
    <dbReference type="NCBI Taxonomy" id="395087"/>
    <lineage>
        <taxon>Bacteria</taxon>
        <taxon>Pseudomonadati</taxon>
        <taxon>Bacteroidota</taxon>
        <taxon>Flavobacteriia</taxon>
        <taxon>Flavobacteriales</taxon>
        <taxon>Flavobacteriaceae</taxon>
        <taxon>Paenimyroides</taxon>
    </lineage>
</organism>
<accession>A0ABT8CS77</accession>
<evidence type="ECO:0000313" key="1">
    <source>
        <dbReference type="EMBL" id="MDN3706072.1"/>
    </source>
</evidence>
<comment type="caution">
    <text evidence="1">The sequence shown here is derived from an EMBL/GenBank/DDBJ whole genome shotgun (WGS) entry which is preliminary data.</text>
</comment>
<protein>
    <recommendedName>
        <fullName evidence="3">Phage protein</fullName>
    </recommendedName>
</protein>
<dbReference type="RefSeq" id="WP_290362209.1">
    <property type="nucleotide sequence ID" value="NZ_JAUFQU010000001.1"/>
</dbReference>
<dbReference type="Proteomes" id="UP001242368">
    <property type="component" value="Unassembled WGS sequence"/>
</dbReference>
<evidence type="ECO:0008006" key="3">
    <source>
        <dbReference type="Google" id="ProtNLM"/>
    </source>
</evidence>
<gene>
    <name evidence="1" type="ORF">QW060_02915</name>
</gene>
<dbReference type="EMBL" id="JAUFQU010000001">
    <property type="protein sequence ID" value="MDN3706072.1"/>
    <property type="molecule type" value="Genomic_DNA"/>
</dbReference>
<keyword evidence="2" id="KW-1185">Reference proteome</keyword>
<proteinExistence type="predicted"/>
<reference evidence="2" key="1">
    <citation type="journal article" date="2019" name="Int. J. Syst. Evol. Microbiol.">
        <title>The Global Catalogue of Microorganisms (GCM) 10K type strain sequencing project: providing services to taxonomists for standard genome sequencing and annotation.</title>
        <authorList>
            <consortium name="The Broad Institute Genomics Platform"/>
            <consortium name="The Broad Institute Genome Sequencing Center for Infectious Disease"/>
            <person name="Wu L."/>
            <person name="Ma J."/>
        </authorList>
    </citation>
    <scope>NUCLEOTIDE SEQUENCE [LARGE SCALE GENOMIC DNA]</scope>
    <source>
        <strain evidence="2">CECT 7184</strain>
    </source>
</reference>
<name>A0ABT8CS77_9FLAO</name>
<evidence type="ECO:0000313" key="2">
    <source>
        <dbReference type="Proteomes" id="UP001242368"/>
    </source>
</evidence>
<sequence length="116" mass="13239">MSKPIEELIPLDLTTFLELKSRNAAIDSAAAIEIGAYVAANFMRIIFTKNKAITKEEINGVFGIVSNFYNEFFEGQLLKEDYIEMSDLAMNLLKDADFDDNSKRFFQKIIDEAEQQ</sequence>